<evidence type="ECO:0000256" key="2">
    <source>
        <dbReference type="SAM" id="SignalP"/>
    </source>
</evidence>
<proteinExistence type="predicted"/>
<feature type="chain" id="PRO_5025600064" evidence="2">
    <location>
        <begin position="29"/>
        <end position="125"/>
    </location>
</feature>
<sequence length="125" mass="13824">MLRVLEACQFRLFLFFTLVGLGHQHAHARQRKKNEKSGCENADRWLHKKNKEKQQPKTIPGFFVAVDGNDVWYGAVPATPKDCGASDAEALIFAVDVAQPQVHVRPDTLERLESEGAAEVLGVGA</sequence>
<dbReference type="EMBL" id="GIFC01009654">
    <property type="protein sequence ID" value="MXU91737.1"/>
    <property type="molecule type" value="Transcribed_RNA"/>
</dbReference>
<evidence type="ECO:0000256" key="1">
    <source>
        <dbReference type="SAM" id="MobiDB-lite"/>
    </source>
</evidence>
<organism evidence="3">
    <name type="scientific">Ixodes ricinus</name>
    <name type="common">Common tick</name>
    <name type="synonym">Acarus ricinus</name>
    <dbReference type="NCBI Taxonomy" id="34613"/>
    <lineage>
        <taxon>Eukaryota</taxon>
        <taxon>Metazoa</taxon>
        <taxon>Ecdysozoa</taxon>
        <taxon>Arthropoda</taxon>
        <taxon>Chelicerata</taxon>
        <taxon>Arachnida</taxon>
        <taxon>Acari</taxon>
        <taxon>Parasitiformes</taxon>
        <taxon>Ixodida</taxon>
        <taxon>Ixodoidea</taxon>
        <taxon>Ixodidae</taxon>
        <taxon>Ixodinae</taxon>
        <taxon>Ixodes</taxon>
    </lineage>
</organism>
<dbReference type="AlphaFoldDB" id="A0A6B0UPH7"/>
<feature type="signal peptide" evidence="2">
    <location>
        <begin position="1"/>
        <end position="28"/>
    </location>
</feature>
<accession>A0A6B0UPH7</accession>
<evidence type="ECO:0000313" key="3">
    <source>
        <dbReference type="EMBL" id="MXU91737.1"/>
    </source>
</evidence>
<feature type="compositionally biased region" description="Basic and acidic residues" evidence="1">
    <location>
        <begin position="35"/>
        <end position="45"/>
    </location>
</feature>
<protein>
    <submittedName>
        <fullName evidence="3">Putative secreted protein</fullName>
    </submittedName>
</protein>
<reference evidence="3" key="1">
    <citation type="submission" date="2019-12" db="EMBL/GenBank/DDBJ databases">
        <title>An insight into the sialome of adult female Ixodes ricinus ticks feeding for 6 days.</title>
        <authorList>
            <person name="Perner J."/>
            <person name="Ribeiro J.M.C."/>
        </authorList>
    </citation>
    <scope>NUCLEOTIDE SEQUENCE</scope>
    <source>
        <strain evidence="3">Semi-engorged</strain>
        <tissue evidence="3">Salivary glands</tissue>
    </source>
</reference>
<feature type="region of interest" description="Disordered" evidence="1">
    <location>
        <begin position="29"/>
        <end position="55"/>
    </location>
</feature>
<name>A0A6B0UPH7_IXORI</name>
<keyword evidence="2" id="KW-0732">Signal</keyword>